<dbReference type="OrthoDB" id="6187633at2"/>
<dbReference type="Proteomes" id="UP000013232">
    <property type="component" value="Unassembled WGS sequence"/>
</dbReference>
<comment type="caution">
    <text evidence="6">The sequence shown here is derived from an EMBL/GenBank/DDBJ whole genome shotgun (WGS) entry which is preliminary data.</text>
</comment>
<comment type="similarity">
    <text evidence="1 4">Belongs to the aldehyde dehydrogenase family.</text>
</comment>
<dbReference type="PROSITE" id="PS00070">
    <property type="entry name" value="ALDEHYDE_DEHYDR_CYS"/>
    <property type="match status" value="1"/>
</dbReference>
<reference evidence="6 7" key="1">
    <citation type="submission" date="2012-09" db="EMBL/GenBank/DDBJ databases">
        <title>Draft Genome Sequences of 6 Strains from Genus Thauera.</title>
        <authorList>
            <person name="Liu B."/>
            <person name="Shapleigh J.P."/>
            <person name="Frostegard A.H."/>
        </authorList>
    </citation>
    <scope>NUCLEOTIDE SEQUENCE [LARGE SCALE GENOMIC DNA]</scope>
    <source>
        <strain evidence="7">47Lol / DSM 12138</strain>
    </source>
</reference>
<dbReference type="RefSeq" id="WP_004337081.1">
    <property type="nucleotide sequence ID" value="NZ_AMXE01000025.1"/>
</dbReference>
<evidence type="ECO:0000256" key="4">
    <source>
        <dbReference type="RuleBase" id="RU003345"/>
    </source>
</evidence>
<dbReference type="EMBL" id="AMXE01000025">
    <property type="protein sequence ID" value="ENO88510.1"/>
    <property type="molecule type" value="Genomic_DNA"/>
</dbReference>
<organism evidence="6 7">
    <name type="scientific">Thauera linaloolentis (strain DSM 12138 / JCM 21573 / CCUG 41526 / CIP 105981 / IAM 15112 / NBRC 102519 / 47Lol)</name>
    <dbReference type="NCBI Taxonomy" id="1123367"/>
    <lineage>
        <taxon>Bacteria</taxon>
        <taxon>Pseudomonadati</taxon>
        <taxon>Pseudomonadota</taxon>
        <taxon>Betaproteobacteria</taxon>
        <taxon>Rhodocyclales</taxon>
        <taxon>Zoogloeaceae</taxon>
        <taxon>Thauera</taxon>
    </lineage>
</organism>
<dbReference type="CDD" id="cd07106">
    <property type="entry name" value="ALDH_AldA-AAD23400"/>
    <property type="match status" value="1"/>
</dbReference>
<dbReference type="InterPro" id="IPR029510">
    <property type="entry name" value="Ald_DH_CS_GLU"/>
</dbReference>
<evidence type="ECO:0000313" key="7">
    <source>
        <dbReference type="Proteomes" id="UP000013232"/>
    </source>
</evidence>
<dbReference type="STRING" id="1123367.GCA_000621305_03594"/>
<dbReference type="PANTHER" id="PTHR11699">
    <property type="entry name" value="ALDEHYDE DEHYDROGENASE-RELATED"/>
    <property type="match status" value="1"/>
</dbReference>
<dbReference type="eggNOG" id="COG1012">
    <property type="taxonomic scope" value="Bacteria"/>
</dbReference>
<dbReference type="PROSITE" id="PS00687">
    <property type="entry name" value="ALDEHYDE_DEHYDR_GLU"/>
    <property type="match status" value="1"/>
</dbReference>
<dbReference type="SUPFAM" id="SSF53720">
    <property type="entry name" value="ALDH-like"/>
    <property type="match status" value="1"/>
</dbReference>
<gene>
    <name evidence="6" type="ORF">C666_08770</name>
</gene>
<dbReference type="InterPro" id="IPR016160">
    <property type="entry name" value="Ald_DH_CS_CYS"/>
</dbReference>
<dbReference type="GO" id="GO:0016620">
    <property type="term" value="F:oxidoreductase activity, acting on the aldehyde or oxo group of donors, NAD or NADP as acceptor"/>
    <property type="evidence" value="ECO:0007669"/>
    <property type="project" value="InterPro"/>
</dbReference>
<dbReference type="Gene3D" id="3.40.605.10">
    <property type="entry name" value="Aldehyde Dehydrogenase, Chain A, domain 1"/>
    <property type="match status" value="1"/>
</dbReference>
<evidence type="ECO:0000256" key="3">
    <source>
        <dbReference type="PROSITE-ProRule" id="PRU10007"/>
    </source>
</evidence>
<dbReference type="FunFam" id="3.40.605.10:FF:000007">
    <property type="entry name" value="NAD/NADP-dependent betaine aldehyde dehydrogenase"/>
    <property type="match status" value="1"/>
</dbReference>
<dbReference type="AlphaFoldDB" id="N6YAG9"/>
<keyword evidence="2 4" id="KW-0560">Oxidoreductase</keyword>
<sequence length="478" mass="51299">MPARHVLPDERFTRLRLGCEHVRTARRRPVINPATGAAFASVPVAGPEHLDAAVAAARAAFPAWRALSWDARQARLEDLAGSMQRARDELADLLTLEQGKPRHSAAADEVDYAIGWLREVVTRRLTDEVLEDTPRHRVEKSCVPLGVAGLIVPWNFPLCLAVWKLAPALITGNTAILKPSPHTPLTALRLAELAEGILPPGVLTVLTGDDELGRWMVEHPGIAKISFTGSVATGRKVMAGAAATLKRVTLELGGNDPAIVLPDADIDAVVPRLFWGAFGNSGQWCVGIKRLYVHDDIYPRLLAALADYARGVQMGDGMDPASQLGPLQNAGQHARVLGLLADCSARGFRFALGGGAGPGPGYFVPPAIVDNPPDDSRVVREEAFGPLLPVLRYRDFDDVVRRANDTEYGLGASVWGRDLALARALAGRLEAGTVWINEVYVHGVDFPFGGHKLSGLGVEHGAEGLAAYADVRVFMSSR</sequence>
<dbReference type="InterPro" id="IPR044086">
    <property type="entry name" value="LUC3-like"/>
</dbReference>
<evidence type="ECO:0000313" key="6">
    <source>
        <dbReference type="EMBL" id="ENO88510.1"/>
    </source>
</evidence>
<evidence type="ECO:0000256" key="1">
    <source>
        <dbReference type="ARBA" id="ARBA00009986"/>
    </source>
</evidence>
<evidence type="ECO:0000256" key="2">
    <source>
        <dbReference type="ARBA" id="ARBA00023002"/>
    </source>
</evidence>
<dbReference type="Gene3D" id="3.40.309.10">
    <property type="entry name" value="Aldehyde Dehydrogenase, Chain A, domain 2"/>
    <property type="match status" value="1"/>
</dbReference>
<dbReference type="FunFam" id="3.40.309.10:FF:000009">
    <property type="entry name" value="Aldehyde dehydrogenase A"/>
    <property type="match status" value="1"/>
</dbReference>
<dbReference type="InterPro" id="IPR016161">
    <property type="entry name" value="Ald_DH/histidinol_DH"/>
</dbReference>
<feature type="active site" evidence="3">
    <location>
        <position position="251"/>
    </location>
</feature>
<evidence type="ECO:0000259" key="5">
    <source>
        <dbReference type="Pfam" id="PF00171"/>
    </source>
</evidence>
<protein>
    <submittedName>
        <fullName evidence="6">Aldehyde Dehydrogenase</fullName>
    </submittedName>
</protein>
<feature type="domain" description="Aldehyde dehydrogenase" evidence="5">
    <location>
        <begin position="26"/>
        <end position="472"/>
    </location>
</feature>
<dbReference type="InterPro" id="IPR015590">
    <property type="entry name" value="Aldehyde_DH_dom"/>
</dbReference>
<name>N6YAG9_THAL4</name>
<proteinExistence type="inferred from homology"/>
<dbReference type="InterPro" id="IPR016163">
    <property type="entry name" value="Ald_DH_C"/>
</dbReference>
<dbReference type="Pfam" id="PF00171">
    <property type="entry name" value="Aldedh"/>
    <property type="match status" value="1"/>
</dbReference>
<dbReference type="InterPro" id="IPR016162">
    <property type="entry name" value="Ald_DH_N"/>
</dbReference>
<accession>N6YAG9</accession>
<keyword evidence="7" id="KW-1185">Reference proteome</keyword>